<dbReference type="AlphaFoldDB" id="A0A4S4D6J1"/>
<proteinExistence type="predicted"/>
<protein>
    <submittedName>
        <fullName evidence="2">Uncharacterized protein</fullName>
    </submittedName>
</protein>
<dbReference type="EMBL" id="SDRB02012508">
    <property type="protein sequence ID" value="THF97543.1"/>
    <property type="molecule type" value="Genomic_DNA"/>
</dbReference>
<keyword evidence="3" id="KW-1185">Reference proteome</keyword>
<comment type="caution">
    <text evidence="2">The sequence shown here is derived from an EMBL/GenBank/DDBJ whole genome shotgun (WGS) entry which is preliminary data.</text>
</comment>
<gene>
    <name evidence="2" type="ORF">TEA_003022</name>
</gene>
<name>A0A4S4D6J1_CAMSN</name>
<accession>A0A4S4D6J1</accession>
<evidence type="ECO:0000313" key="3">
    <source>
        <dbReference type="Proteomes" id="UP000306102"/>
    </source>
</evidence>
<evidence type="ECO:0000256" key="1">
    <source>
        <dbReference type="SAM" id="MobiDB-lite"/>
    </source>
</evidence>
<dbReference type="Proteomes" id="UP000306102">
    <property type="component" value="Unassembled WGS sequence"/>
</dbReference>
<reference evidence="2 3" key="1">
    <citation type="journal article" date="2018" name="Proc. Natl. Acad. Sci. U.S.A.">
        <title>Draft genome sequence of Camellia sinensis var. sinensis provides insights into the evolution of the tea genome and tea quality.</title>
        <authorList>
            <person name="Wei C."/>
            <person name="Yang H."/>
            <person name="Wang S."/>
            <person name="Zhao J."/>
            <person name="Liu C."/>
            <person name="Gao L."/>
            <person name="Xia E."/>
            <person name="Lu Y."/>
            <person name="Tai Y."/>
            <person name="She G."/>
            <person name="Sun J."/>
            <person name="Cao H."/>
            <person name="Tong W."/>
            <person name="Gao Q."/>
            <person name="Li Y."/>
            <person name="Deng W."/>
            <person name="Jiang X."/>
            <person name="Wang W."/>
            <person name="Chen Q."/>
            <person name="Zhang S."/>
            <person name="Li H."/>
            <person name="Wu J."/>
            <person name="Wang P."/>
            <person name="Li P."/>
            <person name="Shi C."/>
            <person name="Zheng F."/>
            <person name="Jian J."/>
            <person name="Huang B."/>
            <person name="Shan D."/>
            <person name="Shi M."/>
            <person name="Fang C."/>
            <person name="Yue Y."/>
            <person name="Li F."/>
            <person name="Li D."/>
            <person name="Wei S."/>
            <person name="Han B."/>
            <person name="Jiang C."/>
            <person name="Yin Y."/>
            <person name="Xia T."/>
            <person name="Zhang Z."/>
            <person name="Bennetzen J.L."/>
            <person name="Zhao S."/>
            <person name="Wan X."/>
        </authorList>
    </citation>
    <scope>NUCLEOTIDE SEQUENCE [LARGE SCALE GENOMIC DNA]</scope>
    <source>
        <strain evidence="3">cv. Shuchazao</strain>
        <tissue evidence="2">Leaf</tissue>
    </source>
</reference>
<organism evidence="2 3">
    <name type="scientific">Camellia sinensis var. sinensis</name>
    <name type="common">China tea</name>
    <dbReference type="NCBI Taxonomy" id="542762"/>
    <lineage>
        <taxon>Eukaryota</taxon>
        <taxon>Viridiplantae</taxon>
        <taxon>Streptophyta</taxon>
        <taxon>Embryophyta</taxon>
        <taxon>Tracheophyta</taxon>
        <taxon>Spermatophyta</taxon>
        <taxon>Magnoliopsida</taxon>
        <taxon>eudicotyledons</taxon>
        <taxon>Gunneridae</taxon>
        <taxon>Pentapetalae</taxon>
        <taxon>asterids</taxon>
        <taxon>Ericales</taxon>
        <taxon>Theaceae</taxon>
        <taxon>Camellia</taxon>
    </lineage>
</organism>
<feature type="compositionally biased region" description="Basic and acidic residues" evidence="1">
    <location>
        <begin position="1"/>
        <end position="61"/>
    </location>
</feature>
<feature type="region of interest" description="Disordered" evidence="1">
    <location>
        <begin position="1"/>
        <end position="67"/>
    </location>
</feature>
<sequence>MEEPEKRRTKERRTRERREEPERQEPEKRARERREEESYQRRREEEKLDGLLERKKRETQKTFELQSNSLSPSVRILSKNAGHAPMAIPVLALRFPLGSAPSIPKHRHGNTRRVLRCNQGMVLGINKPSHPHDRHGNTRRVLRCNQGMVLGINKPGHPHDTATLHLFLVQPRNQLHLVGVRMPGNASANSTLRMDPHQHPLPKTGARCLDHHVSIIPAPLENPNEDLGLG</sequence>
<evidence type="ECO:0000313" key="2">
    <source>
        <dbReference type="EMBL" id="THF97543.1"/>
    </source>
</evidence>